<evidence type="ECO:0000313" key="3">
    <source>
        <dbReference type="Proteomes" id="UP000822688"/>
    </source>
</evidence>
<comment type="caution">
    <text evidence="2">The sequence shown here is derived from an EMBL/GenBank/DDBJ whole genome shotgun (WGS) entry which is preliminary data.</text>
</comment>
<dbReference type="AlphaFoldDB" id="A0A8T0HIN7"/>
<dbReference type="Proteomes" id="UP000822688">
    <property type="component" value="Chromosome 6"/>
</dbReference>
<organism evidence="2 3">
    <name type="scientific">Ceratodon purpureus</name>
    <name type="common">Fire moss</name>
    <name type="synonym">Dicranum purpureum</name>
    <dbReference type="NCBI Taxonomy" id="3225"/>
    <lineage>
        <taxon>Eukaryota</taxon>
        <taxon>Viridiplantae</taxon>
        <taxon>Streptophyta</taxon>
        <taxon>Embryophyta</taxon>
        <taxon>Bryophyta</taxon>
        <taxon>Bryophytina</taxon>
        <taxon>Bryopsida</taxon>
        <taxon>Dicranidae</taxon>
        <taxon>Pseudoditrichales</taxon>
        <taxon>Ditrichaceae</taxon>
        <taxon>Ceratodon</taxon>
    </lineage>
</organism>
<feature type="region of interest" description="Disordered" evidence="1">
    <location>
        <begin position="81"/>
        <end position="100"/>
    </location>
</feature>
<gene>
    <name evidence="2" type="ORF">KC19_6G179600</name>
</gene>
<reference evidence="2 3" key="1">
    <citation type="submission" date="2020-06" db="EMBL/GenBank/DDBJ databases">
        <title>WGS assembly of Ceratodon purpureus strain R40.</title>
        <authorList>
            <person name="Carey S.B."/>
            <person name="Jenkins J."/>
            <person name="Shu S."/>
            <person name="Lovell J.T."/>
            <person name="Sreedasyam A."/>
            <person name="Maumus F."/>
            <person name="Tiley G.P."/>
            <person name="Fernandez-Pozo N."/>
            <person name="Barry K."/>
            <person name="Chen C."/>
            <person name="Wang M."/>
            <person name="Lipzen A."/>
            <person name="Daum C."/>
            <person name="Saski C.A."/>
            <person name="Payton A.C."/>
            <person name="Mcbreen J.C."/>
            <person name="Conrad R.E."/>
            <person name="Kollar L.M."/>
            <person name="Olsson S."/>
            <person name="Huttunen S."/>
            <person name="Landis J.B."/>
            <person name="Wickett N.J."/>
            <person name="Johnson M.G."/>
            <person name="Rensing S.A."/>
            <person name="Grimwood J."/>
            <person name="Schmutz J."/>
            <person name="Mcdaniel S.F."/>
        </authorList>
    </citation>
    <scope>NUCLEOTIDE SEQUENCE [LARGE SCALE GENOMIC DNA]</scope>
    <source>
        <strain evidence="2 3">R40</strain>
    </source>
</reference>
<proteinExistence type="predicted"/>
<protein>
    <submittedName>
        <fullName evidence="2">Uncharacterized protein</fullName>
    </submittedName>
</protein>
<name>A0A8T0HIN7_CERPU</name>
<keyword evidence="3" id="KW-1185">Reference proteome</keyword>
<evidence type="ECO:0000313" key="2">
    <source>
        <dbReference type="EMBL" id="KAG0570674.1"/>
    </source>
</evidence>
<dbReference type="EMBL" id="CM026427">
    <property type="protein sequence ID" value="KAG0570674.1"/>
    <property type="molecule type" value="Genomic_DNA"/>
</dbReference>
<evidence type="ECO:0000256" key="1">
    <source>
        <dbReference type="SAM" id="MobiDB-lite"/>
    </source>
</evidence>
<accession>A0A8T0HIN7</accession>
<sequence length="100" mass="10864">MPPLLLQTNTSSMHESDLVSLKMFHGSQSESSNLEDGHSGSWKLSYSVSTMHLSALGVFCEFFVQAMDFYEVLSLHLSSGVLTPSSKQPSAGDEQSHKVG</sequence>